<sequence>MPSLLDIVKAAFSRELVRHVASRLGEAESSVSKALGGIVPLVLCGLVNQAGAGARQAVFNLSRQAWLGTHYNVSTTTGVLGVMGSSAATGLVQGHDVLEKLFGTGSRVLVEPITAFAGIRAESADTLLRLVGTVLPALLGQYAASRQLQAAGLATELAALKGPVRAMLPAGLQGLVSLLWLSGLATGAKQPVPPARSLTSVMRERAGSAVDWTVRRYGALVALVGGVVMLCFVLAETAAGNEAPAHPAMVQLPANAVSQEMEGETGPRPLETKELGLF</sequence>
<name>A0ABY4B2S0_9BACT</name>
<evidence type="ECO:0000256" key="1">
    <source>
        <dbReference type="SAM" id="Phobius"/>
    </source>
</evidence>
<protein>
    <submittedName>
        <fullName evidence="2">DUF937 domain-containing protein</fullName>
    </submittedName>
</protein>
<accession>A0ABY4B2S0</accession>
<keyword evidence="1" id="KW-1133">Transmembrane helix</keyword>
<keyword evidence="1" id="KW-0472">Membrane</keyword>
<feature type="transmembrane region" description="Helical" evidence="1">
    <location>
        <begin position="217"/>
        <end position="235"/>
    </location>
</feature>
<organism evidence="2 3">
    <name type="scientific">Hymenobacter monticola</name>
    <dbReference type="NCBI Taxonomy" id="1705399"/>
    <lineage>
        <taxon>Bacteria</taxon>
        <taxon>Pseudomonadati</taxon>
        <taxon>Bacteroidota</taxon>
        <taxon>Cytophagia</taxon>
        <taxon>Cytophagales</taxon>
        <taxon>Hymenobacteraceae</taxon>
        <taxon>Hymenobacter</taxon>
    </lineage>
</organism>
<dbReference type="Proteomes" id="UP000831390">
    <property type="component" value="Chromosome"/>
</dbReference>
<keyword evidence="3" id="KW-1185">Reference proteome</keyword>
<evidence type="ECO:0000313" key="3">
    <source>
        <dbReference type="Proteomes" id="UP000831390"/>
    </source>
</evidence>
<keyword evidence="1" id="KW-0812">Transmembrane</keyword>
<reference evidence="2 3" key="1">
    <citation type="submission" date="2022-03" db="EMBL/GenBank/DDBJ databases">
        <title>Hymenobactersp. isolated from the air.</title>
        <authorList>
            <person name="Won M."/>
            <person name="Kwon S.-W."/>
        </authorList>
    </citation>
    <scope>NUCLEOTIDE SEQUENCE [LARGE SCALE GENOMIC DNA]</scope>
    <source>
        <strain evidence="2 3">KACC 22596</strain>
    </source>
</reference>
<gene>
    <name evidence="2" type="ORF">MTP16_20230</name>
</gene>
<dbReference type="EMBL" id="CP094534">
    <property type="protein sequence ID" value="UOE33440.1"/>
    <property type="molecule type" value="Genomic_DNA"/>
</dbReference>
<dbReference type="Pfam" id="PF06078">
    <property type="entry name" value="DUF937"/>
    <property type="match status" value="1"/>
</dbReference>
<proteinExistence type="predicted"/>
<dbReference type="InterPro" id="IPR009282">
    <property type="entry name" value="DUF937"/>
</dbReference>
<dbReference type="RefSeq" id="WP_243513172.1">
    <property type="nucleotide sequence ID" value="NZ_CP094534.1"/>
</dbReference>
<evidence type="ECO:0000313" key="2">
    <source>
        <dbReference type="EMBL" id="UOE33440.1"/>
    </source>
</evidence>